<accession>A0A927N0R5</accession>
<feature type="transmembrane region" description="Helical" evidence="1">
    <location>
        <begin position="53"/>
        <end position="71"/>
    </location>
</feature>
<name>A0A927N0R5_9ACTN</name>
<proteinExistence type="predicted"/>
<comment type="caution">
    <text evidence="2">The sequence shown here is derived from an EMBL/GenBank/DDBJ whole genome shotgun (WGS) entry which is preliminary data.</text>
</comment>
<sequence length="91" mass="9881">MNGSKLGWTLVRGATTFAAVAVTRKAVDTGWRFVTGNEPPTDPEDPDLTWKEAVTWALASGVGIAIARLFATRQAAQLWRKWTGELPPSRG</sequence>
<evidence type="ECO:0000313" key="2">
    <source>
        <dbReference type="EMBL" id="MBE1610491.1"/>
    </source>
</evidence>
<dbReference type="AlphaFoldDB" id="A0A927N0R5"/>
<dbReference type="Pfam" id="PF14019">
    <property type="entry name" value="DUF4235"/>
    <property type="match status" value="1"/>
</dbReference>
<dbReference type="InterPro" id="IPR025329">
    <property type="entry name" value="DUF4235"/>
</dbReference>
<dbReference type="RefSeq" id="WP_192753851.1">
    <property type="nucleotide sequence ID" value="NZ_BAABJL010000095.1"/>
</dbReference>
<keyword evidence="1" id="KW-1133">Transmembrane helix</keyword>
<evidence type="ECO:0008006" key="4">
    <source>
        <dbReference type="Google" id="ProtNLM"/>
    </source>
</evidence>
<dbReference type="EMBL" id="JADBEM010000001">
    <property type="protein sequence ID" value="MBE1610491.1"/>
    <property type="molecule type" value="Genomic_DNA"/>
</dbReference>
<gene>
    <name evidence="2" type="ORF">HEB94_007339</name>
</gene>
<keyword evidence="3" id="KW-1185">Reference proteome</keyword>
<reference evidence="2" key="1">
    <citation type="submission" date="2020-10" db="EMBL/GenBank/DDBJ databases">
        <title>Sequencing the genomes of 1000 actinobacteria strains.</title>
        <authorList>
            <person name="Klenk H.-P."/>
        </authorList>
    </citation>
    <scope>NUCLEOTIDE SEQUENCE</scope>
    <source>
        <strain evidence="2">DSM 45354</strain>
    </source>
</reference>
<organism evidence="2 3">
    <name type="scientific">Actinopolymorpha pittospori</name>
    <dbReference type="NCBI Taxonomy" id="648752"/>
    <lineage>
        <taxon>Bacteria</taxon>
        <taxon>Bacillati</taxon>
        <taxon>Actinomycetota</taxon>
        <taxon>Actinomycetes</taxon>
        <taxon>Propionibacteriales</taxon>
        <taxon>Actinopolymorphaceae</taxon>
        <taxon>Actinopolymorpha</taxon>
    </lineage>
</organism>
<evidence type="ECO:0000313" key="3">
    <source>
        <dbReference type="Proteomes" id="UP000638648"/>
    </source>
</evidence>
<protein>
    <recommendedName>
        <fullName evidence="4">DUF4235 domain-containing protein</fullName>
    </recommendedName>
</protein>
<keyword evidence="1" id="KW-0472">Membrane</keyword>
<evidence type="ECO:0000256" key="1">
    <source>
        <dbReference type="SAM" id="Phobius"/>
    </source>
</evidence>
<keyword evidence="1" id="KW-0812">Transmembrane</keyword>
<dbReference type="Proteomes" id="UP000638648">
    <property type="component" value="Unassembled WGS sequence"/>
</dbReference>